<proteinExistence type="predicted"/>
<reference evidence="2" key="1">
    <citation type="submission" date="2016-04" db="EMBL/GenBank/DDBJ databases">
        <title>Cephalotus genome sequencing.</title>
        <authorList>
            <person name="Fukushima K."/>
            <person name="Hasebe M."/>
            <person name="Fang X."/>
        </authorList>
    </citation>
    <scope>NUCLEOTIDE SEQUENCE [LARGE SCALE GENOMIC DNA]</scope>
    <source>
        <strain evidence="2">cv. St1</strain>
    </source>
</reference>
<evidence type="ECO:0008006" key="3">
    <source>
        <dbReference type="Google" id="ProtNLM"/>
    </source>
</evidence>
<dbReference type="EMBL" id="BDDD01002567">
    <property type="protein sequence ID" value="GAV82173.1"/>
    <property type="molecule type" value="Genomic_DNA"/>
</dbReference>
<gene>
    <name evidence="1" type="ORF">CFOL_v3_25626</name>
</gene>
<organism evidence="1 2">
    <name type="scientific">Cephalotus follicularis</name>
    <name type="common">Albany pitcher plant</name>
    <dbReference type="NCBI Taxonomy" id="3775"/>
    <lineage>
        <taxon>Eukaryota</taxon>
        <taxon>Viridiplantae</taxon>
        <taxon>Streptophyta</taxon>
        <taxon>Embryophyta</taxon>
        <taxon>Tracheophyta</taxon>
        <taxon>Spermatophyta</taxon>
        <taxon>Magnoliopsida</taxon>
        <taxon>eudicotyledons</taxon>
        <taxon>Gunneridae</taxon>
        <taxon>Pentapetalae</taxon>
        <taxon>rosids</taxon>
        <taxon>fabids</taxon>
        <taxon>Oxalidales</taxon>
        <taxon>Cephalotaceae</taxon>
        <taxon>Cephalotus</taxon>
    </lineage>
</organism>
<sequence length="137" mass="15781">MCCLIEALDNFNEASGLTVSTKKSLIFFCNTKRRTRRDILRRVNFNEGTLPVTYLGLPLITKRLSRTKCAPLIERITERVNSWINKGLSFAGRLQLIKSTLVNMQVYWYSVFLLPGNVIKECVRVLRTFYGAMLEGR</sequence>
<dbReference type="Proteomes" id="UP000187406">
    <property type="component" value="Unassembled WGS sequence"/>
</dbReference>
<evidence type="ECO:0000313" key="1">
    <source>
        <dbReference type="EMBL" id="GAV82173.1"/>
    </source>
</evidence>
<dbReference type="OrthoDB" id="1751077at2759"/>
<keyword evidence="2" id="KW-1185">Reference proteome</keyword>
<protein>
    <recommendedName>
        <fullName evidence="3">RVT_1 domain-containing protein</fullName>
    </recommendedName>
</protein>
<accession>A0A1Q3CQ13</accession>
<dbReference type="PANTHER" id="PTHR33116">
    <property type="entry name" value="REVERSE TRANSCRIPTASE ZINC-BINDING DOMAIN-CONTAINING PROTEIN-RELATED-RELATED"/>
    <property type="match status" value="1"/>
</dbReference>
<dbReference type="AlphaFoldDB" id="A0A1Q3CQ13"/>
<name>A0A1Q3CQ13_CEPFO</name>
<evidence type="ECO:0000313" key="2">
    <source>
        <dbReference type="Proteomes" id="UP000187406"/>
    </source>
</evidence>
<dbReference type="PANTHER" id="PTHR33116:SF78">
    <property type="entry name" value="OS12G0587133 PROTEIN"/>
    <property type="match status" value="1"/>
</dbReference>
<dbReference type="InParanoid" id="A0A1Q3CQ13"/>
<comment type="caution">
    <text evidence="1">The sequence shown here is derived from an EMBL/GenBank/DDBJ whole genome shotgun (WGS) entry which is preliminary data.</text>
</comment>
<dbReference type="STRING" id="3775.A0A1Q3CQ13"/>